<accession>A0A251UQH5</accession>
<evidence type="ECO:0000313" key="1">
    <source>
        <dbReference type="EMBL" id="KAF5757980.1"/>
    </source>
</evidence>
<dbReference type="EMBL" id="CM007894">
    <property type="protein sequence ID" value="OTG25354.1"/>
    <property type="molecule type" value="Genomic_DNA"/>
</dbReference>
<protein>
    <submittedName>
        <fullName evidence="4">Uncharacterized protein</fullName>
    </submittedName>
</protein>
<gene>
    <name evidence="4" type="ORF">HannXRQ_Chr05g0146731</name>
    <name evidence="3" type="ORF">HannXRQ_Chr16g0498731</name>
    <name evidence="2" type="ORF">HanXRQr2_Chr05g0215981</name>
    <name evidence="1" type="ORF">HanXRQr2_Chr16g0724101</name>
</gene>
<dbReference type="AlphaFoldDB" id="A0A251UQH5"/>
<organism evidence="4 5">
    <name type="scientific">Helianthus annuus</name>
    <name type="common">Common sunflower</name>
    <dbReference type="NCBI Taxonomy" id="4232"/>
    <lineage>
        <taxon>Eukaryota</taxon>
        <taxon>Viridiplantae</taxon>
        <taxon>Streptophyta</taxon>
        <taxon>Embryophyta</taxon>
        <taxon>Tracheophyta</taxon>
        <taxon>Spermatophyta</taxon>
        <taxon>Magnoliopsida</taxon>
        <taxon>eudicotyledons</taxon>
        <taxon>Gunneridae</taxon>
        <taxon>Pentapetalae</taxon>
        <taxon>asterids</taxon>
        <taxon>campanulids</taxon>
        <taxon>Asterales</taxon>
        <taxon>Asteraceae</taxon>
        <taxon>Asteroideae</taxon>
        <taxon>Heliantheae alliance</taxon>
        <taxon>Heliantheae</taxon>
        <taxon>Helianthus</taxon>
    </lineage>
</organism>
<evidence type="ECO:0000313" key="2">
    <source>
        <dbReference type="EMBL" id="KAF5805994.1"/>
    </source>
</evidence>
<evidence type="ECO:0000313" key="5">
    <source>
        <dbReference type="Proteomes" id="UP000215914"/>
    </source>
</evidence>
<dbReference type="Proteomes" id="UP000215914">
    <property type="component" value="Chromosome 16"/>
</dbReference>
<proteinExistence type="predicted"/>
<keyword evidence="5" id="KW-1185">Reference proteome</keyword>
<reference evidence="4" key="2">
    <citation type="submission" date="2017-02" db="EMBL/GenBank/DDBJ databases">
        <title>Sunflower complete genome.</title>
        <authorList>
            <person name="Langlade N."/>
            <person name="Munos S."/>
        </authorList>
    </citation>
    <scope>NUCLEOTIDE SEQUENCE [LARGE SCALE GENOMIC DNA]</scope>
    <source>
        <tissue evidence="4">Leaves</tissue>
    </source>
</reference>
<dbReference type="Gramene" id="mRNA:HanXRQr2_Chr05g0215981">
    <property type="protein sequence ID" value="CDS:HanXRQr2_Chr05g0215981.1"/>
    <property type="gene ID" value="HanXRQr2_Chr05g0215981"/>
</dbReference>
<dbReference type="EMBL" id="MNCJ02000320">
    <property type="protein sequence ID" value="KAF5805994.1"/>
    <property type="molecule type" value="Genomic_DNA"/>
</dbReference>
<dbReference type="EMBL" id="CM007905">
    <property type="protein sequence ID" value="OTF90352.1"/>
    <property type="molecule type" value="Genomic_DNA"/>
</dbReference>
<evidence type="ECO:0000313" key="4">
    <source>
        <dbReference type="EMBL" id="OTG25354.1"/>
    </source>
</evidence>
<evidence type="ECO:0000313" key="3">
    <source>
        <dbReference type="EMBL" id="OTF90352.1"/>
    </source>
</evidence>
<reference evidence="1 5" key="1">
    <citation type="journal article" date="2017" name="Nature">
        <title>The sunflower genome provides insights into oil metabolism, flowering and Asterid evolution.</title>
        <authorList>
            <person name="Badouin H."/>
            <person name="Gouzy J."/>
            <person name="Grassa C.J."/>
            <person name="Murat F."/>
            <person name="Staton S.E."/>
            <person name="Cottret L."/>
            <person name="Lelandais-Briere C."/>
            <person name="Owens G.L."/>
            <person name="Carrere S."/>
            <person name="Mayjonade B."/>
            <person name="Legrand L."/>
            <person name="Gill N."/>
            <person name="Kane N.C."/>
            <person name="Bowers J.E."/>
            <person name="Hubner S."/>
            <person name="Bellec A."/>
            <person name="Berard A."/>
            <person name="Berges H."/>
            <person name="Blanchet N."/>
            <person name="Boniface M.C."/>
            <person name="Brunel D."/>
            <person name="Catrice O."/>
            <person name="Chaidir N."/>
            <person name="Claudel C."/>
            <person name="Donnadieu C."/>
            <person name="Faraut T."/>
            <person name="Fievet G."/>
            <person name="Helmstetter N."/>
            <person name="King M."/>
            <person name="Knapp S.J."/>
            <person name="Lai Z."/>
            <person name="Le Paslier M.C."/>
            <person name="Lippi Y."/>
            <person name="Lorenzon L."/>
            <person name="Mandel J.R."/>
            <person name="Marage G."/>
            <person name="Marchand G."/>
            <person name="Marquand E."/>
            <person name="Bret-Mestries E."/>
            <person name="Morien E."/>
            <person name="Nambeesan S."/>
            <person name="Nguyen T."/>
            <person name="Pegot-Espagnet P."/>
            <person name="Pouilly N."/>
            <person name="Raftis F."/>
            <person name="Sallet E."/>
            <person name="Schiex T."/>
            <person name="Thomas J."/>
            <person name="Vandecasteele C."/>
            <person name="Vares D."/>
            <person name="Vear F."/>
            <person name="Vautrin S."/>
            <person name="Crespi M."/>
            <person name="Mangin B."/>
            <person name="Burke J.M."/>
            <person name="Salse J."/>
            <person name="Munos S."/>
            <person name="Vincourt P."/>
            <person name="Rieseberg L.H."/>
            <person name="Langlade N.B."/>
        </authorList>
    </citation>
    <scope>NUCLEOTIDE SEQUENCE [LARGE SCALE GENOMIC DNA]</scope>
    <source>
        <strain evidence="5">cv. SF193</strain>
        <tissue evidence="1">Leaves</tissue>
    </source>
</reference>
<reference evidence="1" key="3">
    <citation type="submission" date="2020-06" db="EMBL/GenBank/DDBJ databases">
        <title>Helianthus annuus Genome sequencing and assembly Release 2.</title>
        <authorList>
            <person name="Gouzy J."/>
            <person name="Langlade N."/>
            <person name="Munos S."/>
        </authorList>
    </citation>
    <scope>NUCLEOTIDE SEQUENCE</scope>
    <source>
        <tissue evidence="1">Leaves</tissue>
    </source>
</reference>
<dbReference type="Gramene" id="mRNA:HanXRQr2_Chr16g0724101">
    <property type="protein sequence ID" value="CDS:HanXRQr2_Chr16g0724101.1"/>
    <property type="gene ID" value="HanXRQr2_Chr16g0724101"/>
</dbReference>
<dbReference type="Proteomes" id="UP000215914">
    <property type="component" value="Chromosome 5"/>
</dbReference>
<name>A0A251UQH5_HELAN</name>
<dbReference type="EMBL" id="MNCJ02000331">
    <property type="protein sequence ID" value="KAF5757980.1"/>
    <property type="molecule type" value="Genomic_DNA"/>
</dbReference>
<sequence>MNTKMKLVHLVRANILPWFGAILINYQLDPGEFRRPVVRVVEKCLVPIREHLI</sequence>